<dbReference type="InterPro" id="IPR002401">
    <property type="entry name" value="Cyt_P450_E_grp-I"/>
</dbReference>
<organism evidence="5 6">
    <name type="scientific">Macrophomina phaseolina</name>
    <dbReference type="NCBI Taxonomy" id="35725"/>
    <lineage>
        <taxon>Eukaryota</taxon>
        <taxon>Fungi</taxon>
        <taxon>Dikarya</taxon>
        <taxon>Ascomycota</taxon>
        <taxon>Pezizomycotina</taxon>
        <taxon>Dothideomycetes</taxon>
        <taxon>Dothideomycetes incertae sedis</taxon>
        <taxon>Botryosphaeriales</taxon>
        <taxon>Botryosphaeriaceae</taxon>
        <taxon>Macrophomina</taxon>
    </lineage>
</organism>
<accession>A0ABQ8GS43</accession>
<dbReference type="PRINTS" id="PR00385">
    <property type="entry name" value="P450"/>
</dbReference>
<dbReference type="PANTHER" id="PTHR24305">
    <property type="entry name" value="CYTOCHROME P450"/>
    <property type="match status" value="1"/>
</dbReference>
<dbReference type="InterPro" id="IPR050121">
    <property type="entry name" value="Cytochrome_P450_monoxygenase"/>
</dbReference>
<evidence type="ECO:0000313" key="5">
    <source>
        <dbReference type="EMBL" id="KAH7063308.1"/>
    </source>
</evidence>
<keyword evidence="3" id="KW-0479">Metal-binding</keyword>
<dbReference type="Gene3D" id="1.10.630.10">
    <property type="entry name" value="Cytochrome P450"/>
    <property type="match status" value="2"/>
</dbReference>
<dbReference type="Proteomes" id="UP000774617">
    <property type="component" value="Unassembled WGS sequence"/>
</dbReference>
<evidence type="ECO:0000256" key="3">
    <source>
        <dbReference type="ARBA" id="ARBA00022723"/>
    </source>
</evidence>
<gene>
    <name evidence="5" type="ORF">B0J12DRAFT_707203</name>
</gene>
<dbReference type="InterPro" id="IPR036396">
    <property type="entry name" value="Cyt_P450_sf"/>
</dbReference>
<keyword evidence="6" id="KW-1185">Reference proteome</keyword>
<dbReference type="EMBL" id="JAGTJR010000002">
    <property type="protein sequence ID" value="KAH7063308.1"/>
    <property type="molecule type" value="Genomic_DNA"/>
</dbReference>
<comment type="caution">
    <text evidence="5">The sequence shown here is derived from an EMBL/GenBank/DDBJ whole genome shotgun (WGS) entry which is preliminary data.</text>
</comment>
<evidence type="ECO:0000313" key="6">
    <source>
        <dbReference type="Proteomes" id="UP000774617"/>
    </source>
</evidence>
<evidence type="ECO:0000256" key="4">
    <source>
        <dbReference type="ARBA" id="ARBA00023004"/>
    </source>
</evidence>
<dbReference type="SUPFAM" id="SSF48264">
    <property type="entry name" value="Cytochrome P450"/>
    <property type="match status" value="1"/>
</dbReference>
<name>A0ABQ8GS43_9PEZI</name>
<reference evidence="5 6" key="1">
    <citation type="journal article" date="2021" name="Nat. Commun.">
        <title>Genetic determinants of endophytism in the Arabidopsis root mycobiome.</title>
        <authorList>
            <person name="Mesny F."/>
            <person name="Miyauchi S."/>
            <person name="Thiergart T."/>
            <person name="Pickel B."/>
            <person name="Atanasova L."/>
            <person name="Karlsson M."/>
            <person name="Huettel B."/>
            <person name="Barry K.W."/>
            <person name="Haridas S."/>
            <person name="Chen C."/>
            <person name="Bauer D."/>
            <person name="Andreopoulos W."/>
            <person name="Pangilinan J."/>
            <person name="LaButti K."/>
            <person name="Riley R."/>
            <person name="Lipzen A."/>
            <person name="Clum A."/>
            <person name="Drula E."/>
            <person name="Henrissat B."/>
            <person name="Kohler A."/>
            <person name="Grigoriev I.V."/>
            <person name="Martin F.M."/>
            <person name="Hacquard S."/>
        </authorList>
    </citation>
    <scope>NUCLEOTIDE SEQUENCE [LARGE SCALE GENOMIC DNA]</scope>
    <source>
        <strain evidence="5 6">MPI-SDFR-AT-0080</strain>
    </source>
</reference>
<keyword evidence="4" id="KW-0408">Iron</keyword>
<proteinExistence type="inferred from homology"/>
<evidence type="ECO:0000256" key="1">
    <source>
        <dbReference type="ARBA" id="ARBA00001971"/>
    </source>
</evidence>
<evidence type="ECO:0000256" key="2">
    <source>
        <dbReference type="ARBA" id="ARBA00010617"/>
    </source>
</evidence>
<dbReference type="InterPro" id="IPR001128">
    <property type="entry name" value="Cyt_P450"/>
</dbReference>
<dbReference type="Pfam" id="PF00067">
    <property type="entry name" value="p450"/>
    <property type="match status" value="2"/>
</dbReference>
<comment type="cofactor">
    <cofactor evidence="1">
        <name>heme</name>
        <dbReference type="ChEBI" id="CHEBI:30413"/>
    </cofactor>
</comment>
<protein>
    <submittedName>
        <fullName evidence="5">Cytochrome P450 family protein</fullName>
    </submittedName>
</protein>
<dbReference type="PANTHER" id="PTHR24305:SF232">
    <property type="entry name" value="P450, PUTATIVE (EUROFUNG)-RELATED"/>
    <property type="match status" value="1"/>
</dbReference>
<dbReference type="PRINTS" id="PR00463">
    <property type="entry name" value="EP450I"/>
</dbReference>
<comment type="similarity">
    <text evidence="2">Belongs to the cytochrome P450 family.</text>
</comment>
<sequence>MVWQRFNTRFHRTLVEAHEKYGPVVRVKPNKLMIASPEGFKIIYKLSPRNAGKGFVKGKLYGVVKGKRTFDMTAERDENVHSQQRRLVSCAYAMDTMKSLEPYVDATIEVLLEKIEEAGSKGQVANFSYLLQFLAFDVIGEVSFARRFGYLDALSDGGVFRTISAVMASAVRVGEVPWLYHLHERFAPLIGNLSKLLAVHREKPQLSESDVGFTLTANVTAGSDTTTFTLAAVFHYLLTTPEALGRLLRELKDKVVSGEVKADGVVTEKVAESWSYLQAVLMEGMRLHPAIGALPPRVVPKEGLRFGDYFVPAGYEVGTTAWALHRNRGVFGDDAEDFRPERWLDEQRKHEMYPNRCFFSIGGGSRTCIGKNIAMLEMGKVLPTILLHFDLQLAPEKGSPKEVYG</sequence>